<dbReference type="SUPFAM" id="SSF46767">
    <property type="entry name" value="Methylated DNA-protein cysteine methyltransferase, C-terminal domain"/>
    <property type="match status" value="1"/>
</dbReference>
<keyword evidence="7" id="KW-0234">DNA repair</keyword>
<keyword evidence="6" id="KW-0227">DNA damage</keyword>
<keyword evidence="5 10" id="KW-0808">Transferase</keyword>
<dbReference type="PATRIC" id="fig|1629.5.peg.559"/>
<dbReference type="Proteomes" id="UP000051992">
    <property type="component" value="Unassembled WGS sequence"/>
</dbReference>
<evidence type="ECO:0000259" key="9">
    <source>
        <dbReference type="Pfam" id="PF01035"/>
    </source>
</evidence>
<dbReference type="OrthoDB" id="9802228at2"/>
<evidence type="ECO:0000313" key="11">
    <source>
        <dbReference type="Proteomes" id="UP000051992"/>
    </source>
</evidence>
<dbReference type="Gene3D" id="3.30.160.70">
    <property type="entry name" value="Methylated DNA-protein cysteine methyltransferase domain"/>
    <property type="match status" value="1"/>
</dbReference>
<dbReference type="FunFam" id="1.10.10.10:FF:000214">
    <property type="entry name" value="Methylated-DNA--protein-cysteine methyltransferase"/>
    <property type="match status" value="1"/>
</dbReference>
<dbReference type="GO" id="GO:0006281">
    <property type="term" value="P:DNA repair"/>
    <property type="evidence" value="ECO:0007669"/>
    <property type="project" value="UniProtKB-KW"/>
</dbReference>
<dbReference type="PANTHER" id="PTHR10815:SF12">
    <property type="entry name" value="METHYLATED-DNA--PROTEIN-CYSTEINE METHYLTRANSFERASE, INDUCIBLE"/>
    <property type="match status" value="1"/>
</dbReference>
<dbReference type="InterPro" id="IPR014048">
    <property type="entry name" value="MethylDNA_cys_MeTrfase_DNA-bd"/>
</dbReference>
<accession>A0A0R2H085</accession>
<dbReference type="RefSeq" id="WP_069201668.1">
    <property type="nucleotide sequence ID" value="NZ_BJLU01000007.1"/>
</dbReference>
<name>A0A0R2H085_WEIVI</name>
<dbReference type="NCBIfam" id="TIGR00589">
    <property type="entry name" value="ogt"/>
    <property type="match status" value="1"/>
</dbReference>
<dbReference type="EMBL" id="JQBM01000002">
    <property type="protein sequence ID" value="KRN46287.1"/>
    <property type="molecule type" value="Genomic_DNA"/>
</dbReference>
<comment type="caution">
    <text evidence="10">The sequence shown here is derived from an EMBL/GenBank/DDBJ whole genome shotgun (WGS) entry which is preliminary data.</text>
</comment>
<evidence type="ECO:0000313" key="10">
    <source>
        <dbReference type="EMBL" id="KRN46287.1"/>
    </source>
</evidence>
<dbReference type="Pfam" id="PF01035">
    <property type="entry name" value="DNA_binding_1"/>
    <property type="match status" value="1"/>
</dbReference>
<evidence type="ECO:0000256" key="2">
    <source>
        <dbReference type="ARBA" id="ARBA00008711"/>
    </source>
</evidence>
<protein>
    <recommendedName>
        <fullName evidence="3">methylated-DNA--[protein]-cysteine S-methyltransferase</fullName>
        <ecNumber evidence="3">2.1.1.63</ecNumber>
    </recommendedName>
</protein>
<dbReference type="GO" id="GO:0032259">
    <property type="term" value="P:methylation"/>
    <property type="evidence" value="ECO:0007669"/>
    <property type="project" value="UniProtKB-KW"/>
</dbReference>
<dbReference type="InterPro" id="IPR036217">
    <property type="entry name" value="MethylDNA_cys_MeTrfase_DNAb"/>
</dbReference>
<gene>
    <name evidence="10" type="ORF">IV50_GL000555</name>
</gene>
<comment type="similarity">
    <text evidence="2">Belongs to the MGMT family.</text>
</comment>
<sequence length="166" mass="18266">MTPKLYYDQVVFESQTYLVASTDDGLAFVGSPNAGLEELQRFYPTADLVLDQHKNRTVMCQLKHYLEGNGDLSAVKLDITGTPFQEAVWDVLRGIPFGSVVTYQDIADKLGRPRAAQAVGNAVGKNPVLIVVPCHRVVSKSKQGSGYRGGMLMKEWLIAHEQNVAK</sequence>
<proteinExistence type="inferred from homology"/>
<comment type="catalytic activity">
    <reaction evidence="8">
        <text>a 6-O-methyl-2'-deoxyguanosine in DNA + L-cysteinyl-[protein] = S-methyl-L-cysteinyl-[protein] + a 2'-deoxyguanosine in DNA</text>
        <dbReference type="Rhea" id="RHEA:24000"/>
        <dbReference type="Rhea" id="RHEA-COMP:10131"/>
        <dbReference type="Rhea" id="RHEA-COMP:10132"/>
        <dbReference type="Rhea" id="RHEA-COMP:11367"/>
        <dbReference type="Rhea" id="RHEA-COMP:11368"/>
        <dbReference type="ChEBI" id="CHEBI:29950"/>
        <dbReference type="ChEBI" id="CHEBI:82612"/>
        <dbReference type="ChEBI" id="CHEBI:85445"/>
        <dbReference type="ChEBI" id="CHEBI:85448"/>
        <dbReference type="EC" id="2.1.1.63"/>
    </reaction>
</comment>
<evidence type="ECO:0000256" key="5">
    <source>
        <dbReference type="ARBA" id="ARBA00022679"/>
    </source>
</evidence>
<comment type="catalytic activity">
    <reaction evidence="1">
        <text>a 4-O-methyl-thymidine in DNA + L-cysteinyl-[protein] = a thymidine in DNA + S-methyl-L-cysteinyl-[protein]</text>
        <dbReference type="Rhea" id="RHEA:53428"/>
        <dbReference type="Rhea" id="RHEA-COMP:10131"/>
        <dbReference type="Rhea" id="RHEA-COMP:10132"/>
        <dbReference type="Rhea" id="RHEA-COMP:13555"/>
        <dbReference type="Rhea" id="RHEA-COMP:13556"/>
        <dbReference type="ChEBI" id="CHEBI:29950"/>
        <dbReference type="ChEBI" id="CHEBI:82612"/>
        <dbReference type="ChEBI" id="CHEBI:137386"/>
        <dbReference type="ChEBI" id="CHEBI:137387"/>
        <dbReference type="EC" id="2.1.1.63"/>
    </reaction>
</comment>
<dbReference type="CDD" id="cd06445">
    <property type="entry name" value="ATase"/>
    <property type="match status" value="1"/>
</dbReference>
<evidence type="ECO:0000256" key="1">
    <source>
        <dbReference type="ARBA" id="ARBA00001286"/>
    </source>
</evidence>
<dbReference type="EC" id="2.1.1.63" evidence="3"/>
<dbReference type="InterPro" id="IPR001497">
    <property type="entry name" value="MethylDNA_cys_MeTrfase_AS"/>
</dbReference>
<dbReference type="AlphaFoldDB" id="A0A0R2H085"/>
<reference evidence="10 11" key="1">
    <citation type="journal article" date="2015" name="Genome Announc.">
        <title>Expanding the biotechnology potential of lactobacilli through comparative genomics of 213 strains and associated genera.</title>
        <authorList>
            <person name="Sun Z."/>
            <person name="Harris H.M."/>
            <person name="McCann A."/>
            <person name="Guo C."/>
            <person name="Argimon S."/>
            <person name="Zhang W."/>
            <person name="Yang X."/>
            <person name="Jeffery I.B."/>
            <person name="Cooney J.C."/>
            <person name="Kagawa T.F."/>
            <person name="Liu W."/>
            <person name="Song Y."/>
            <person name="Salvetti E."/>
            <person name="Wrobel A."/>
            <person name="Rasinkangas P."/>
            <person name="Parkhill J."/>
            <person name="Rea M.C."/>
            <person name="O'Sullivan O."/>
            <person name="Ritari J."/>
            <person name="Douillard F.P."/>
            <person name="Paul Ross R."/>
            <person name="Yang R."/>
            <person name="Briner A.E."/>
            <person name="Felis G.E."/>
            <person name="de Vos W.M."/>
            <person name="Barrangou R."/>
            <person name="Klaenhammer T.R."/>
            <person name="Caufield P.W."/>
            <person name="Cui Y."/>
            <person name="Zhang H."/>
            <person name="O'Toole P.W."/>
        </authorList>
    </citation>
    <scope>NUCLEOTIDE SEQUENCE [LARGE SCALE GENOMIC DNA]</scope>
    <source>
        <strain evidence="10 11">DSM 20410</strain>
    </source>
</reference>
<dbReference type="InterPro" id="IPR036631">
    <property type="entry name" value="MGMT_N_sf"/>
</dbReference>
<dbReference type="SUPFAM" id="SSF53155">
    <property type="entry name" value="Methylated DNA-protein cysteine methyltransferase domain"/>
    <property type="match status" value="1"/>
</dbReference>
<evidence type="ECO:0000256" key="7">
    <source>
        <dbReference type="ARBA" id="ARBA00023204"/>
    </source>
</evidence>
<evidence type="ECO:0000256" key="4">
    <source>
        <dbReference type="ARBA" id="ARBA00022603"/>
    </source>
</evidence>
<dbReference type="GO" id="GO:0003908">
    <property type="term" value="F:methylated-DNA-[protein]-cysteine S-methyltransferase activity"/>
    <property type="evidence" value="ECO:0007669"/>
    <property type="project" value="UniProtKB-EC"/>
</dbReference>
<evidence type="ECO:0000256" key="3">
    <source>
        <dbReference type="ARBA" id="ARBA00011918"/>
    </source>
</evidence>
<organism evidence="10 11">
    <name type="scientific">Weissella viridescens</name>
    <name type="common">Lactobacillus viridescens</name>
    <dbReference type="NCBI Taxonomy" id="1629"/>
    <lineage>
        <taxon>Bacteria</taxon>
        <taxon>Bacillati</taxon>
        <taxon>Bacillota</taxon>
        <taxon>Bacilli</taxon>
        <taxon>Lactobacillales</taxon>
        <taxon>Lactobacillaceae</taxon>
        <taxon>Weissella</taxon>
    </lineage>
</organism>
<evidence type="ECO:0000256" key="8">
    <source>
        <dbReference type="ARBA" id="ARBA00049348"/>
    </source>
</evidence>
<keyword evidence="11" id="KW-1185">Reference proteome</keyword>
<evidence type="ECO:0000256" key="6">
    <source>
        <dbReference type="ARBA" id="ARBA00022763"/>
    </source>
</evidence>
<feature type="domain" description="Methylated-DNA-[protein]-cysteine S-methyltransferase DNA binding" evidence="9">
    <location>
        <begin position="83"/>
        <end position="162"/>
    </location>
</feature>
<dbReference type="PROSITE" id="PS00374">
    <property type="entry name" value="MGMT"/>
    <property type="match status" value="1"/>
</dbReference>
<keyword evidence="4 10" id="KW-0489">Methyltransferase</keyword>
<dbReference type="InterPro" id="IPR036388">
    <property type="entry name" value="WH-like_DNA-bd_sf"/>
</dbReference>
<dbReference type="Gene3D" id="1.10.10.10">
    <property type="entry name" value="Winged helix-like DNA-binding domain superfamily/Winged helix DNA-binding domain"/>
    <property type="match status" value="1"/>
</dbReference>
<dbReference type="PANTHER" id="PTHR10815">
    <property type="entry name" value="METHYLATED-DNA--PROTEIN-CYSTEINE METHYLTRANSFERASE"/>
    <property type="match status" value="1"/>
</dbReference>